<keyword evidence="1" id="KW-0409">Iron storage</keyword>
<evidence type="ECO:0000313" key="4">
    <source>
        <dbReference type="EMBL" id="OLP05177.1"/>
    </source>
</evidence>
<dbReference type="Proteomes" id="UP000185911">
    <property type="component" value="Unassembled WGS sequence"/>
</dbReference>
<keyword evidence="2" id="KW-0408">Iron</keyword>
<organism evidence="4 5">
    <name type="scientific">Rhodoferax antarcticus ANT.BR</name>
    <dbReference type="NCBI Taxonomy" id="1111071"/>
    <lineage>
        <taxon>Bacteria</taxon>
        <taxon>Pseudomonadati</taxon>
        <taxon>Pseudomonadota</taxon>
        <taxon>Betaproteobacteria</taxon>
        <taxon>Burkholderiales</taxon>
        <taxon>Comamonadaceae</taxon>
        <taxon>Rhodoferax</taxon>
    </lineage>
</organism>
<protein>
    <submittedName>
        <fullName evidence="4">Bacterioferretin, Dps family protein</fullName>
    </submittedName>
</protein>
<dbReference type="GO" id="GO:0006879">
    <property type="term" value="P:intracellular iron ion homeostasis"/>
    <property type="evidence" value="ECO:0007669"/>
    <property type="project" value="UniProtKB-KW"/>
</dbReference>
<proteinExistence type="predicted"/>
<evidence type="ECO:0000259" key="3">
    <source>
        <dbReference type="Pfam" id="PF00210"/>
    </source>
</evidence>
<keyword evidence="5" id="KW-1185">Reference proteome</keyword>
<gene>
    <name evidence="4" type="ORF">BLL52_3301</name>
</gene>
<evidence type="ECO:0000256" key="1">
    <source>
        <dbReference type="ARBA" id="ARBA00022434"/>
    </source>
</evidence>
<name>A0A1Q8YB08_9BURK</name>
<accession>A0A1Q8YB08</accession>
<sequence length="191" mass="21548">MTSRSAHIQFTTAIERVPTIPGMSHWPMDGSASQHEVLGTLNDAMANAIVCLLRYRSHHFLARSARSYAAAWDFLDHSNNQQGHADLIAEQIVLLGGQPDFTPDKLLQQCRAEHTNDPTVTDMLSENLIAAHLLVDDYRQFIVFLRDAYPTTRRMLESILEVEQAHVVELAQLLQVESACAWPLRRGHESH</sequence>
<dbReference type="Gene3D" id="1.20.1260.10">
    <property type="match status" value="1"/>
</dbReference>
<dbReference type="STRING" id="81479.RA876_10475"/>
<dbReference type="RefSeq" id="WP_241839201.1">
    <property type="nucleotide sequence ID" value="NZ_MSYM01000017.1"/>
</dbReference>
<dbReference type="Pfam" id="PF00210">
    <property type="entry name" value="Ferritin"/>
    <property type="match status" value="1"/>
</dbReference>
<dbReference type="InterPro" id="IPR008331">
    <property type="entry name" value="Ferritin_DPS_dom"/>
</dbReference>
<dbReference type="GO" id="GO:0004322">
    <property type="term" value="F:ferroxidase activity"/>
    <property type="evidence" value="ECO:0007669"/>
    <property type="project" value="TreeGrafter"/>
</dbReference>
<dbReference type="PANTHER" id="PTHR30295:SF1">
    <property type="entry name" value="DNA PROTECTION DURING STARVATION PROTEIN"/>
    <property type="match status" value="1"/>
</dbReference>
<evidence type="ECO:0000313" key="5">
    <source>
        <dbReference type="Proteomes" id="UP000185911"/>
    </source>
</evidence>
<dbReference type="PANTHER" id="PTHR30295">
    <property type="entry name" value="BACTERIOFERRITIN"/>
    <property type="match status" value="1"/>
</dbReference>
<reference evidence="4 5" key="1">
    <citation type="submission" date="2017-01" db="EMBL/GenBank/DDBJ databases">
        <title>Genome sequence of Rhodoferax antarcticus ANT.BR, a psychrophilic purple nonsulfur bacterium from an Antarctic microbial mat.</title>
        <authorList>
            <person name="Baker J."/>
            <person name="Riester C."/>
            <person name="Skinner B."/>
            <person name="Newell A."/>
            <person name="Swingley W."/>
            <person name="Madigan M."/>
            <person name="Jung D."/>
            <person name="Asao M."/>
            <person name="Chen M."/>
            <person name="Loughlin P."/>
            <person name="Pan H."/>
            <person name="Lin S."/>
            <person name="Li N."/>
            <person name="Shaw J."/>
            <person name="Prado M."/>
            <person name="Sherman C."/>
            <person name="Li X."/>
            <person name="Tang J."/>
            <person name="Blankenship R."/>
            <person name="Zhao T."/>
            <person name="Touchman J."/>
            <person name="Sattley M."/>
        </authorList>
    </citation>
    <scope>NUCLEOTIDE SEQUENCE [LARGE SCALE GENOMIC DNA]</scope>
    <source>
        <strain evidence="4 5">ANT.BR</strain>
    </source>
</reference>
<dbReference type="AlphaFoldDB" id="A0A1Q8YB08"/>
<dbReference type="InterPro" id="IPR009078">
    <property type="entry name" value="Ferritin-like_SF"/>
</dbReference>
<feature type="domain" description="Ferritin/DPS" evidence="3">
    <location>
        <begin position="40"/>
        <end position="175"/>
    </location>
</feature>
<dbReference type="SUPFAM" id="SSF47240">
    <property type="entry name" value="Ferritin-like"/>
    <property type="match status" value="1"/>
</dbReference>
<dbReference type="CDD" id="cd00657">
    <property type="entry name" value="Ferritin_like"/>
    <property type="match status" value="1"/>
</dbReference>
<dbReference type="InterPro" id="IPR012347">
    <property type="entry name" value="Ferritin-like"/>
</dbReference>
<evidence type="ECO:0000256" key="2">
    <source>
        <dbReference type="ARBA" id="ARBA00023004"/>
    </source>
</evidence>
<comment type="caution">
    <text evidence="4">The sequence shown here is derived from an EMBL/GenBank/DDBJ whole genome shotgun (WGS) entry which is preliminary data.</text>
</comment>
<dbReference type="GO" id="GO:0008199">
    <property type="term" value="F:ferric iron binding"/>
    <property type="evidence" value="ECO:0007669"/>
    <property type="project" value="InterPro"/>
</dbReference>
<dbReference type="GO" id="GO:0020037">
    <property type="term" value="F:heme binding"/>
    <property type="evidence" value="ECO:0007669"/>
    <property type="project" value="TreeGrafter"/>
</dbReference>
<dbReference type="EMBL" id="MSYM01000017">
    <property type="protein sequence ID" value="OLP05177.1"/>
    <property type="molecule type" value="Genomic_DNA"/>
</dbReference>
<dbReference type="GO" id="GO:0005829">
    <property type="term" value="C:cytosol"/>
    <property type="evidence" value="ECO:0007669"/>
    <property type="project" value="TreeGrafter"/>
</dbReference>